<dbReference type="GO" id="GO:0003677">
    <property type="term" value="F:DNA binding"/>
    <property type="evidence" value="ECO:0007669"/>
    <property type="project" value="InterPro"/>
</dbReference>
<dbReference type="AlphaFoldDB" id="A0A379MP47"/>
<dbReference type="OrthoDB" id="940781at2"/>
<keyword evidence="3" id="KW-1185">Reference proteome</keyword>
<accession>A0A379MP47</accession>
<protein>
    <submittedName>
        <fullName evidence="2">CO-responsive transcriptional regulator RcoM</fullName>
    </submittedName>
</protein>
<evidence type="ECO:0000313" key="3">
    <source>
        <dbReference type="Proteomes" id="UP000255233"/>
    </source>
</evidence>
<feature type="domain" description="HTH LytTR-type" evidence="1">
    <location>
        <begin position="50"/>
        <end position="149"/>
    </location>
</feature>
<dbReference type="InterPro" id="IPR007492">
    <property type="entry name" value="LytTR_DNA-bd_dom"/>
</dbReference>
<sequence length="154" mass="17519">MDKRYFLRYRQSASAYAAPHRRIRPGWRDAFSGDAGLAAASENAGLQQSIFIKEKERFRKIDFQTILFVEALGSYCCVHLDGGHDMTLSFTLAEITPKLQSGAFLRVHRSYIVNIDRIDAFIGNTLCIGQHRIPVSKQHRSEVMRKFNILGSAR</sequence>
<dbReference type="Proteomes" id="UP000255233">
    <property type="component" value="Unassembled WGS sequence"/>
</dbReference>
<proteinExistence type="predicted"/>
<dbReference type="EMBL" id="UGVL01000001">
    <property type="protein sequence ID" value="SUE33388.1"/>
    <property type="molecule type" value="Genomic_DNA"/>
</dbReference>
<dbReference type="PROSITE" id="PS50930">
    <property type="entry name" value="HTH_LYTTR"/>
    <property type="match status" value="1"/>
</dbReference>
<dbReference type="RefSeq" id="WP_051214346.1">
    <property type="nucleotide sequence ID" value="NZ_UGVL01000001.1"/>
</dbReference>
<evidence type="ECO:0000259" key="1">
    <source>
        <dbReference type="PROSITE" id="PS50930"/>
    </source>
</evidence>
<dbReference type="STRING" id="880526.GCA_000427365_00851"/>
<dbReference type="Gene3D" id="2.40.50.1020">
    <property type="entry name" value="LytTr DNA-binding domain"/>
    <property type="match status" value="1"/>
</dbReference>
<gene>
    <name evidence="2" type="primary">rcoM</name>
    <name evidence="2" type="ORF">NCTC11190_00595</name>
</gene>
<dbReference type="GO" id="GO:0000156">
    <property type="term" value="F:phosphorelay response regulator activity"/>
    <property type="evidence" value="ECO:0007669"/>
    <property type="project" value="InterPro"/>
</dbReference>
<dbReference type="Pfam" id="PF04397">
    <property type="entry name" value="LytTR"/>
    <property type="match status" value="1"/>
</dbReference>
<dbReference type="PANTHER" id="PTHR37299:SF1">
    <property type="entry name" value="STAGE 0 SPORULATION PROTEIN A HOMOLOG"/>
    <property type="match status" value="1"/>
</dbReference>
<reference evidence="2 3" key="1">
    <citation type="submission" date="2018-06" db="EMBL/GenBank/DDBJ databases">
        <authorList>
            <consortium name="Pathogen Informatics"/>
            <person name="Doyle S."/>
        </authorList>
    </citation>
    <scope>NUCLEOTIDE SEQUENCE [LARGE SCALE GENOMIC DNA]</scope>
    <source>
        <strain evidence="2 3">NCTC11190</strain>
    </source>
</reference>
<dbReference type="SMART" id="SM00850">
    <property type="entry name" value="LytTR"/>
    <property type="match status" value="1"/>
</dbReference>
<evidence type="ECO:0000313" key="2">
    <source>
        <dbReference type="EMBL" id="SUE33388.1"/>
    </source>
</evidence>
<dbReference type="PANTHER" id="PTHR37299">
    <property type="entry name" value="TRANSCRIPTIONAL REGULATOR-RELATED"/>
    <property type="match status" value="1"/>
</dbReference>
<name>A0A379MP47_9BACT</name>
<organism evidence="2 3">
    <name type="scientific">Rikenella microfusus</name>
    <dbReference type="NCBI Taxonomy" id="28139"/>
    <lineage>
        <taxon>Bacteria</taxon>
        <taxon>Pseudomonadati</taxon>
        <taxon>Bacteroidota</taxon>
        <taxon>Bacteroidia</taxon>
        <taxon>Bacteroidales</taxon>
        <taxon>Rikenellaceae</taxon>
        <taxon>Rikenella</taxon>
    </lineage>
</organism>
<dbReference type="InterPro" id="IPR046947">
    <property type="entry name" value="LytR-like"/>
</dbReference>